<dbReference type="Gene3D" id="3.10.450.420">
    <property type="match status" value="3"/>
</dbReference>
<name>A0A372LPH0_9BACI</name>
<feature type="transmembrane region" description="Helical" evidence="1">
    <location>
        <begin position="6"/>
        <end position="28"/>
    </location>
</feature>
<sequence>MQGSVFLITPFFPIFFIYYFLLVTSSFYARLRSEDQTLEEKNTMNAKKLMIAGLAVTLLNTPFLQNADTAFAKGQPASKTQTAHYKYELSSKQAMQVAALFAKSASYVQAGGSYKTGEYKTFSYKGKTYRYLSSAIDTKKELMAYLQKSLTSAAAEQFIKAHGIISYKGKLAQVKADGGSLLQWNKATAEYVKTNKNTKIYRVTVPVGDTKEKAIYLVEYQYAAKVGWRISKEPYKDPYTAINSKLATDLASIFARSASYVQVGGHHGPGEYKTFRYKAKTYRYLSKPIDTKKELLSYLQKSLTQSAAEQFIKSRGIIEYKGKLAQIEADGGSMLQWAKAAAEMVKDDKNKKIYRLIVPVGETNEKEAYLVEYQYADNIGWKISKEPTRDHYSENISNQAVYRAAEFAKASSYVQAGGAHKPGEYKTFVYNGKTYRYLSGDIDSKKELMVYLMNTLTYSAAEQFFKKSGIIEYNGKLAQLEADGGSLLQWNKATAALMKTEKNTKFYRLTVPVGETSEKAVFIVEYQYVNNIGWRISKEPYRDLDIPGNMNPAFIFFKYLLVNSKVSQEQFIYPDSFNVEQFKKGIKKLEIREVKERTRNSLQAEYTATFYVELESGYKGTLKNGNNQMFFVIQPTGEMVFKIAAAKDMPSL</sequence>
<keyword evidence="3" id="KW-1185">Reference proteome</keyword>
<evidence type="ECO:0000256" key="1">
    <source>
        <dbReference type="SAM" id="Phobius"/>
    </source>
</evidence>
<organism evidence="2 3">
    <name type="scientific">Peribacillus saganii</name>
    <dbReference type="NCBI Taxonomy" id="2303992"/>
    <lineage>
        <taxon>Bacteria</taxon>
        <taxon>Bacillati</taxon>
        <taxon>Bacillota</taxon>
        <taxon>Bacilli</taxon>
        <taxon>Bacillales</taxon>
        <taxon>Bacillaceae</taxon>
        <taxon>Peribacillus</taxon>
    </lineage>
</organism>
<gene>
    <name evidence="2" type="ORF">D0469_08595</name>
</gene>
<dbReference type="InterPro" id="IPR031841">
    <property type="entry name" value="Endopep_inhib"/>
</dbReference>
<proteinExistence type="predicted"/>
<comment type="caution">
    <text evidence="2">The sequence shown here is derived from an EMBL/GenBank/DDBJ whole genome shotgun (WGS) entry which is preliminary data.</text>
</comment>
<protein>
    <submittedName>
        <fullName evidence="2">Uncharacterized protein</fullName>
    </submittedName>
</protein>
<dbReference type="AlphaFoldDB" id="A0A372LPH0"/>
<evidence type="ECO:0000313" key="3">
    <source>
        <dbReference type="Proteomes" id="UP000264541"/>
    </source>
</evidence>
<accession>A0A372LPH0</accession>
<dbReference type="Proteomes" id="UP000264541">
    <property type="component" value="Unassembled WGS sequence"/>
</dbReference>
<evidence type="ECO:0000313" key="2">
    <source>
        <dbReference type="EMBL" id="RFU69858.1"/>
    </source>
</evidence>
<reference evidence="2 3" key="1">
    <citation type="submission" date="2018-08" db="EMBL/GenBank/DDBJ databases">
        <title>Bacillus chawlae sp. nov., Bacillus glennii sp. nov., and Bacillus saganii sp. nov. Isolated from the Vehicle Assembly Building at Kennedy Space Center where the Viking Spacecraft were Assembled.</title>
        <authorList>
            <person name="Seuylemezian A."/>
            <person name="Vaishampayan P."/>
        </authorList>
    </citation>
    <scope>NUCLEOTIDE SEQUENCE [LARGE SCALE GENOMIC DNA]</scope>
    <source>
        <strain evidence="2 3">V47-23a</strain>
    </source>
</reference>
<dbReference type="EMBL" id="QVTE01000020">
    <property type="protein sequence ID" value="RFU69858.1"/>
    <property type="molecule type" value="Genomic_DNA"/>
</dbReference>
<dbReference type="InterPro" id="IPR053749">
    <property type="entry name" value="TA_system-associated_sf"/>
</dbReference>
<dbReference type="Pfam" id="PF16800">
    <property type="entry name" value="Endopep_inhib"/>
    <property type="match status" value="3"/>
</dbReference>
<keyword evidence="1" id="KW-0472">Membrane</keyword>
<keyword evidence="1" id="KW-0812">Transmembrane</keyword>
<keyword evidence="1" id="KW-1133">Transmembrane helix</keyword>